<sequence>MPSSHLILCHPLLLLAPIPPSIRVFSNESTLHMRWPKYWSFSFSIIPSKEIPGLISFRMDWLDLLAVQGTLKSLLQHHSSKASILWHSAFFTVQLSQPYMTTGKTIALTRRTLVGKVMSLPLNMLSRLVITFLPRRKCLLI</sequence>
<dbReference type="Ensembl" id="ENSOART00020060628.1">
    <property type="protein sequence ID" value="ENSOARP00020051449.1"/>
    <property type="gene ID" value="ENSOARG00020031957.1"/>
</dbReference>
<organism evidence="1">
    <name type="scientific">Ovis aries</name>
    <name type="common">Sheep</name>
    <dbReference type="NCBI Taxonomy" id="9940"/>
    <lineage>
        <taxon>Eukaryota</taxon>
        <taxon>Metazoa</taxon>
        <taxon>Chordata</taxon>
        <taxon>Craniata</taxon>
        <taxon>Vertebrata</taxon>
        <taxon>Euteleostomi</taxon>
        <taxon>Mammalia</taxon>
        <taxon>Eutheria</taxon>
        <taxon>Laurasiatheria</taxon>
        <taxon>Artiodactyla</taxon>
        <taxon>Ruminantia</taxon>
        <taxon>Pecora</taxon>
        <taxon>Bovidae</taxon>
        <taxon>Caprinae</taxon>
        <taxon>Ovis</taxon>
    </lineage>
</organism>
<reference evidence="1" key="1">
    <citation type="submission" date="2020-11" db="EMBL/GenBank/DDBJ databases">
        <authorList>
            <person name="Davenport K.M."/>
            <person name="Bickhart D.M."/>
            <person name="Smith T.P.L."/>
            <person name="Murdoch B.M."/>
            <person name="Rosen B.D."/>
        </authorList>
    </citation>
    <scope>NUCLEOTIDE SEQUENCE [LARGE SCALE GENOMIC DNA]</scope>
    <source>
        <strain evidence="1">OAR_USU_Benz2616</strain>
    </source>
</reference>
<accession>A0AC11E536</accession>
<reference evidence="1" key="2">
    <citation type="submission" date="2025-08" db="UniProtKB">
        <authorList>
            <consortium name="Ensembl"/>
        </authorList>
    </citation>
    <scope>IDENTIFICATION</scope>
</reference>
<name>A0AC11E536_SHEEP</name>
<proteinExistence type="predicted"/>
<reference evidence="1" key="3">
    <citation type="submission" date="2025-09" db="UniProtKB">
        <authorList>
            <consortium name="Ensembl"/>
        </authorList>
    </citation>
    <scope>IDENTIFICATION</scope>
</reference>
<evidence type="ECO:0000313" key="1">
    <source>
        <dbReference type="Ensembl" id="ENSOARP00020051449.1"/>
    </source>
</evidence>
<protein>
    <submittedName>
        <fullName evidence="1">Uncharacterized protein</fullName>
    </submittedName>
</protein>